<sequence length="79" mass="9157">MAKTKGNKVNVRVKYAEKQEQRFEPEKLREGRNIIGLQVWTLGHTGCSGLRGRQPKSWWLWGSEYLYGLVGARLVFSVY</sequence>
<gene>
    <name evidence="1" type="ORF">I79_005841</name>
</gene>
<dbReference type="AlphaFoldDB" id="G3H687"/>
<reference evidence="2" key="1">
    <citation type="journal article" date="2011" name="Nat. Biotechnol.">
        <title>The genomic sequence of the Chinese hamster ovary (CHO)-K1 cell line.</title>
        <authorList>
            <person name="Xu X."/>
            <person name="Nagarajan H."/>
            <person name="Lewis N.E."/>
            <person name="Pan S."/>
            <person name="Cai Z."/>
            <person name="Liu X."/>
            <person name="Chen W."/>
            <person name="Xie M."/>
            <person name="Wang W."/>
            <person name="Hammond S."/>
            <person name="Andersen M.R."/>
            <person name="Neff N."/>
            <person name="Passarelli B."/>
            <person name="Koh W."/>
            <person name="Fan H.C."/>
            <person name="Wang J."/>
            <person name="Gui Y."/>
            <person name="Lee K.H."/>
            <person name="Betenbaugh M.J."/>
            <person name="Quake S.R."/>
            <person name="Famili I."/>
            <person name="Palsson B.O."/>
            <person name="Wang J."/>
        </authorList>
    </citation>
    <scope>NUCLEOTIDE SEQUENCE [LARGE SCALE GENOMIC DNA]</scope>
    <source>
        <strain evidence="2">CHO K1 cell line</strain>
    </source>
</reference>
<protein>
    <submittedName>
        <fullName evidence="1">Calponin-1</fullName>
    </submittedName>
</protein>
<dbReference type="STRING" id="10029.G3H687"/>
<name>G3H687_CRIGR</name>
<dbReference type="InParanoid" id="G3H687"/>
<dbReference type="EMBL" id="JH000173">
    <property type="protein sequence ID" value="EGV96158.1"/>
    <property type="molecule type" value="Genomic_DNA"/>
</dbReference>
<accession>G3H687</accession>
<proteinExistence type="predicted"/>
<organism evidence="1 2">
    <name type="scientific">Cricetulus griseus</name>
    <name type="common">Chinese hamster</name>
    <name type="synonym">Cricetulus barabensis griseus</name>
    <dbReference type="NCBI Taxonomy" id="10029"/>
    <lineage>
        <taxon>Eukaryota</taxon>
        <taxon>Metazoa</taxon>
        <taxon>Chordata</taxon>
        <taxon>Craniata</taxon>
        <taxon>Vertebrata</taxon>
        <taxon>Euteleostomi</taxon>
        <taxon>Mammalia</taxon>
        <taxon>Eutheria</taxon>
        <taxon>Euarchontoglires</taxon>
        <taxon>Glires</taxon>
        <taxon>Rodentia</taxon>
        <taxon>Myomorpha</taxon>
        <taxon>Muroidea</taxon>
        <taxon>Cricetidae</taxon>
        <taxon>Cricetinae</taxon>
        <taxon>Cricetulus</taxon>
    </lineage>
</organism>
<evidence type="ECO:0000313" key="1">
    <source>
        <dbReference type="EMBL" id="EGV96158.1"/>
    </source>
</evidence>
<evidence type="ECO:0000313" key="2">
    <source>
        <dbReference type="Proteomes" id="UP000001075"/>
    </source>
</evidence>
<dbReference type="Proteomes" id="UP000001075">
    <property type="component" value="Unassembled WGS sequence"/>
</dbReference>